<comment type="similarity">
    <text evidence="1">Belongs to the sigma-70 factor family. ECF subfamily.</text>
</comment>
<evidence type="ECO:0000256" key="1">
    <source>
        <dbReference type="ARBA" id="ARBA00010641"/>
    </source>
</evidence>
<evidence type="ECO:0000256" key="5">
    <source>
        <dbReference type="ARBA" id="ARBA00023163"/>
    </source>
</evidence>
<name>A0ABT8FZ12_9MICO</name>
<dbReference type="InterPro" id="IPR013324">
    <property type="entry name" value="RNA_pol_sigma_r3/r4-like"/>
</dbReference>
<protein>
    <submittedName>
        <fullName evidence="8">Sigma-70 family RNA polymerase sigma factor</fullName>
    </submittedName>
</protein>
<dbReference type="Gene3D" id="1.10.10.10">
    <property type="entry name" value="Winged helix-like DNA-binding domain superfamily/Winged helix DNA-binding domain"/>
    <property type="match status" value="1"/>
</dbReference>
<evidence type="ECO:0000259" key="7">
    <source>
        <dbReference type="Pfam" id="PF08281"/>
    </source>
</evidence>
<dbReference type="RefSeq" id="WP_301126464.1">
    <property type="nucleotide sequence ID" value="NZ_JAUHPV010000002.1"/>
</dbReference>
<dbReference type="InterPro" id="IPR039425">
    <property type="entry name" value="RNA_pol_sigma-70-like"/>
</dbReference>
<evidence type="ECO:0000313" key="8">
    <source>
        <dbReference type="EMBL" id="MDN4472138.1"/>
    </source>
</evidence>
<reference evidence="8" key="1">
    <citation type="submission" date="2023-06" db="EMBL/GenBank/DDBJ databases">
        <title>SYSU T00b26.</title>
        <authorList>
            <person name="Gao L."/>
            <person name="Fang B.-Z."/>
            <person name="Li W.-J."/>
        </authorList>
    </citation>
    <scope>NUCLEOTIDE SEQUENCE</scope>
    <source>
        <strain evidence="8">SYSU T00b26</strain>
    </source>
</reference>
<keyword evidence="9" id="KW-1185">Reference proteome</keyword>
<feature type="domain" description="RNA polymerase sigma factor 70 region 4 type 2" evidence="7">
    <location>
        <begin position="103"/>
        <end position="154"/>
    </location>
</feature>
<sequence length="180" mass="19528">MARWESALHELASQRRGRLLGFASMLAGPSDAEDLVQEAIVATFSRGRGFDDVAQAEAYVRKAIASRYVDRVRSQSADRRRAERVAPVEAVPDASEQVAVRVTLREALPHLSARERACVTLRYLSEMSVRETAQALGLSEGAVKRYTSDGIRALNALIGTDEPEDVGETAAVVSMKGGAR</sequence>
<keyword evidence="4" id="KW-0238">DNA-binding</keyword>
<dbReference type="InterPro" id="IPR014284">
    <property type="entry name" value="RNA_pol_sigma-70_dom"/>
</dbReference>
<accession>A0ABT8FZ12</accession>
<gene>
    <name evidence="8" type="ORF">QQX04_03910</name>
</gene>
<dbReference type="SUPFAM" id="SSF88659">
    <property type="entry name" value="Sigma3 and sigma4 domains of RNA polymerase sigma factors"/>
    <property type="match status" value="1"/>
</dbReference>
<dbReference type="Proteomes" id="UP001172738">
    <property type="component" value="Unassembled WGS sequence"/>
</dbReference>
<keyword evidence="3" id="KW-0731">Sigma factor</keyword>
<dbReference type="Gene3D" id="1.10.1740.10">
    <property type="match status" value="1"/>
</dbReference>
<dbReference type="InterPro" id="IPR013249">
    <property type="entry name" value="RNA_pol_sigma70_r4_t2"/>
</dbReference>
<evidence type="ECO:0000313" key="9">
    <source>
        <dbReference type="Proteomes" id="UP001172738"/>
    </source>
</evidence>
<organism evidence="8 9">
    <name type="scientific">Demequina zhanjiangensis</name>
    <dbReference type="NCBI Taxonomy" id="3051659"/>
    <lineage>
        <taxon>Bacteria</taxon>
        <taxon>Bacillati</taxon>
        <taxon>Actinomycetota</taxon>
        <taxon>Actinomycetes</taxon>
        <taxon>Micrococcales</taxon>
        <taxon>Demequinaceae</taxon>
        <taxon>Demequina</taxon>
    </lineage>
</organism>
<dbReference type="Pfam" id="PF08281">
    <property type="entry name" value="Sigma70_r4_2"/>
    <property type="match status" value="1"/>
</dbReference>
<dbReference type="PANTHER" id="PTHR43133:SF50">
    <property type="entry name" value="ECF RNA POLYMERASE SIGMA FACTOR SIGM"/>
    <property type="match status" value="1"/>
</dbReference>
<dbReference type="NCBIfam" id="TIGR02937">
    <property type="entry name" value="sigma70-ECF"/>
    <property type="match status" value="1"/>
</dbReference>
<feature type="domain" description="RNA polymerase sigma-70 region 2" evidence="6">
    <location>
        <begin position="15"/>
        <end position="76"/>
    </location>
</feature>
<evidence type="ECO:0000256" key="3">
    <source>
        <dbReference type="ARBA" id="ARBA00023082"/>
    </source>
</evidence>
<proteinExistence type="inferred from homology"/>
<dbReference type="InterPro" id="IPR036388">
    <property type="entry name" value="WH-like_DNA-bd_sf"/>
</dbReference>
<evidence type="ECO:0000259" key="6">
    <source>
        <dbReference type="Pfam" id="PF04542"/>
    </source>
</evidence>
<dbReference type="EMBL" id="JAUHPV010000002">
    <property type="protein sequence ID" value="MDN4472138.1"/>
    <property type="molecule type" value="Genomic_DNA"/>
</dbReference>
<evidence type="ECO:0000256" key="4">
    <source>
        <dbReference type="ARBA" id="ARBA00023125"/>
    </source>
</evidence>
<dbReference type="InterPro" id="IPR013325">
    <property type="entry name" value="RNA_pol_sigma_r2"/>
</dbReference>
<dbReference type="SUPFAM" id="SSF88946">
    <property type="entry name" value="Sigma2 domain of RNA polymerase sigma factors"/>
    <property type="match status" value="1"/>
</dbReference>
<dbReference type="Pfam" id="PF04542">
    <property type="entry name" value="Sigma70_r2"/>
    <property type="match status" value="1"/>
</dbReference>
<keyword evidence="5" id="KW-0804">Transcription</keyword>
<dbReference type="InterPro" id="IPR007627">
    <property type="entry name" value="RNA_pol_sigma70_r2"/>
</dbReference>
<dbReference type="CDD" id="cd06171">
    <property type="entry name" value="Sigma70_r4"/>
    <property type="match status" value="1"/>
</dbReference>
<comment type="caution">
    <text evidence="8">The sequence shown here is derived from an EMBL/GenBank/DDBJ whole genome shotgun (WGS) entry which is preliminary data.</text>
</comment>
<dbReference type="PANTHER" id="PTHR43133">
    <property type="entry name" value="RNA POLYMERASE ECF-TYPE SIGMA FACTO"/>
    <property type="match status" value="1"/>
</dbReference>
<evidence type="ECO:0000256" key="2">
    <source>
        <dbReference type="ARBA" id="ARBA00023015"/>
    </source>
</evidence>
<keyword evidence="2" id="KW-0805">Transcription regulation</keyword>